<keyword evidence="10" id="KW-0408">Iron</keyword>
<dbReference type="GO" id="GO:0016682">
    <property type="term" value="F:oxidoreductase activity, acting on diphenols and related substances as donors, oxygen as acceptor"/>
    <property type="evidence" value="ECO:0007669"/>
    <property type="project" value="TreeGrafter"/>
</dbReference>
<reference evidence="13 14" key="1">
    <citation type="journal article" date="2018" name="MBio">
        <title>Insights into the evolution of host association through the isolation and characterization of a novel human periodontal pathobiont, Desulfobulbus oralis.</title>
        <authorList>
            <person name="Cross K.L."/>
            <person name="Chirania P."/>
            <person name="Xiong W."/>
            <person name="Beall C.J."/>
            <person name="Elkins J.G."/>
            <person name="Giannone R.J."/>
            <person name="Griffen A.L."/>
            <person name="Guss A.M."/>
            <person name="Hettich R.L."/>
            <person name="Joshi S.S."/>
            <person name="Mokrzan E.M."/>
            <person name="Martin R.K."/>
            <person name="Zhulin I.B."/>
            <person name="Leys E.J."/>
            <person name="Podar M."/>
        </authorList>
    </citation>
    <scope>NUCLEOTIDE SEQUENCE [LARGE SCALE GENOMIC DNA]</scope>
    <source>
        <strain evidence="13 14">ORNL</strain>
    </source>
</reference>
<dbReference type="AlphaFoldDB" id="A0A2L1GMK6"/>
<name>A0A2L1GMK6_9BACT</name>
<comment type="subcellular location">
    <subcellularLocation>
        <location evidence="1">Cell membrane</location>
        <topology evidence="1">Multi-pass membrane protein</topology>
    </subcellularLocation>
</comment>
<comment type="similarity">
    <text evidence="2">Belongs to the cytochrome ubiquinol oxidase subunit 2 family.</text>
</comment>
<dbReference type="OrthoDB" id="9776710at2"/>
<feature type="transmembrane region" description="Helical" evidence="12">
    <location>
        <begin position="89"/>
        <end position="108"/>
    </location>
</feature>
<sequence>MIHNLDHSTLQQLWWLLCSLVGALFLFMTFVQGGQTLLWQVAKTDREKDLVINSLGRKWELTFTTLVLFGGALFASFPKFYATSFGGAYWVWMLILFTFVLQAVSYEFRRKSLNLYGSRVYELFLFINGSVGIFLIGAAVGTFFTGASFTLDANNAVTWTSPLRGLEAALSLSPYSIFNICLGLFLVLNARTLGAMYLINNIAQDEAPELEARLRAACGQNCRWSLPFLGIVLLFLLIMPGFVILDNASSAATIDKVWFKYLRNLFANPWLLLLLAAGLATEAHGVWHTARHASRKGIWFGGPGTVLIALTVLLLPAYNNTPFYPSRVDWQSSLSIYNASSSPYTLTVMTYVALFIPLVLAYIAYVWHLMDRSKIREEDTKGHSAY</sequence>
<evidence type="ECO:0000256" key="10">
    <source>
        <dbReference type="ARBA" id="ARBA00023004"/>
    </source>
</evidence>
<keyword evidence="11 12" id="KW-0472">Membrane</keyword>
<gene>
    <name evidence="13" type="ORF">CAY53_05030</name>
</gene>
<evidence type="ECO:0000256" key="9">
    <source>
        <dbReference type="ARBA" id="ARBA00022989"/>
    </source>
</evidence>
<dbReference type="Proteomes" id="UP000239867">
    <property type="component" value="Chromosome"/>
</dbReference>
<evidence type="ECO:0000256" key="6">
    <source>
        <dbReference type="ARBA" id="ARBA00022692"/>
    </source>
</evidence>
<keyword evidence="4" id="KW-1003">Cell membrane</keyword>
<dbReference type="InterPro" id="IPR003317">
    <property type="entry name" value="Cyt-d_oxidase_su2"/>
</dbReference>
<feature type="transmembrane region" description="Helical" evidence="12">
    <location>
        <begin position="169"/>
        <end position="188"/>
    </location>
</feature>
<evidence type="ECO:0000256" key="5">
    <source>
        <dbReference type="ARBA" id="ARBA00022617"/>
    </source>
</evidence>
<dbReference type="GO" id="GO:0046872">
    <property type="term" value="F:metal ion binding"/>
    <property type="evidence" value="ECO:0007669"/>
    <property type="project" value="UniProtKB-KW"/>
</dbReference>
<keyword evidence="3" id="KW-0813">Transport</keyword>
<feature type="transmembrane region" description="Helical" evidence="12">
    <location>
        <begin position="265"/>
        <end position="286"/>
    </location>
</feature>
<evidence type="ECO:0000256" key="12">
    <source>
        <dbReference type="SAM" id="Phobius"/>
    </source>
</evidence>
<feature type="transmembrane region" description="Helical" evidence="12">
    <location>
        <begin position="12"/>
        <end position="38"/>
    </location>
</feature>
<dbReference type="EMBL" id="CP021255">
    <property type="protein sequence ID" value="AVD70921.1"/>
    <property type="molecule type" value="Genomic_DNA"/>
</dbReference>
<evidence type="ECO:0000256" key="3">
    <source>
        <dbReference type="ARBA" id="ARBA00022448"/>
    </source>
</evidence>
<dbReference type="PANTHER" id="PTHR43141:SF5">
    <property type="entry name" value="CYTOCHROME BD-I UBIQUINOL OXIDASE SUBUNIT 2"/>
    <property type="match status" value="1"/>
</dbReference>
<organism evidence="13 14">
    <name type="scientific">Desulfobulbus oralis</name>
    <dbReference type="NCBI Taxonomy" id="1986146"/>
    <lineage>
        <taxon>Bacteria</taxon>
        <taxon>Pseudomonadati</taxon>
        <taxon>Thermodesulfobacteriota</taxon>
        <taxon>Desulfobulbia</taxon>
        <taxon>Desulfobulbales</taxon>
        <taxon>Desulfobulbaceae</taxon>
        <taxon>Desulfobulbus</taxon>
    </lineage>
</organism>
<dbReference type="GO" id="GO:0019646">
    <property type="term" value="P:aerobic electron transport chain"/>
    <property type="evidence" value="ECO:0007669"/>
    <property type="project" value="TreeGrafter"/>
</dbReference>
<keyword evidence="5" id="KW-0349">Heme</keyword>
<feature type="transmembrane region" description="Helical" evidence="12">
    <location>
        <begin position="120"/>
        <end position="149"/>
    </location>
</feature>
<keyword evidence="8" id="KW-0249">Electron transport</keyword>
<proteinExistence type="inferred from homology"/>
<evidence type="ECO:0000256" key="8">
    <source>
        <dbReference type="ARBA" id="ARBA00022982"/>
    </source>
</evidence>
<evidence type="ECO:0000256" key="7">
    <source>
        <dbReference type="ARBA" id="ARBA00022723"/>
    </source>
</evidence>
<feature type="transmembrane region" description="Helical" evidence="12">
    <location>
        <begin position="224"/>
        <end position="245"/>
    </location>
</feature>
<evidence type="ECO:0000313" key="14">
    <source>
        <dbReference type="Proteomes" id="UP000239867"/>
    </source>
</evidence>
<dbReference type="RefSeq" id="WP_104936202.1">
    <property type="nucleotide sequence ID" value="NZ_CP021255.1"/>
</dbReference>
<keyword evidence="14" id="KW-1185">Reference proteome</keyword>
<dbReference type="KEGG" id="deo:CAY53_05030"/>
<evidence type="ECO:0000313" key="13">
    <source>
        <dbReference type="EMBL" id="AVD70921.1"/>
    </source>
</evidence>
<dbReference type="GO" id="GO:0009055">
    <property type="term" value="F:electron transfer activity"/>
    <property type="evidence" value="ECO:0007669"/>
    <property type="project" value="TreeGrafter"/>
</dbReference>
<dbReference type="Pfam" id="PF02322">
    <property type="entry name" value="Cyt_bd_oxida_II"/>
    <property type="match status" value="1"/>
</dbReference>
<feature type="transmembrane region" description="Helical" evidence="12">
    <location>
        <begin position="348"/>
        <end position="367"/>
    </location>
</feature>
<accession>A0A2L1GMK6</accession>
<keyword evidence="6 12" id="KW-0812">Transmembrane</keyword>
<keyword evidence="7" id="KW-0479">Metal-binding</keyword>
<keyword evidence="9 12" id="KW-1133">Transmembrane helix</keyword>
<evidence type="ECO:0000256" key="11">
    <source>
        <dbReference type="ARBA" id="ARBA00023136"/>
    </source>
</evidence>
<dbReference type="GO" id="GO:0070069">
    <property type="term" value="C:cytochrome complex"/>
    <property type="evidence" value="ECO:0007669"/>
    <property type="project" value="TreeGrafter"/>
</dbReference>
<dbReference type="GO" id="GO:0005886">
    <property type="term" value="C:plasma membrane"/>
    <property type="evidence" value="ECO:0007669"/>
    <property type="project" value="UniProtKB-SubCell"/>
</dbReference>
<protein>
    <submittedName>
        <fullName evidence="13">Cytochrome C oxidase assembly protein</fullName>
    </submittedName>
</protein>
<dbReference type="PANTHER" id="PTHR43141">
    <property type="entry name" value="CYTOCHROME BD2 SUBUNIT II"/>
    <property type="match status" value="1"/>
</dbReference>
<feature type="transmembrane region" description="Helical" evidence="12">
    <location>
        <begin position="298"/>
        <end position="318"/>
    </location>
</feature>
<evidence type="ECO:0000256" key="2">
    <source>
        <dbReference type="ARBA" id="ARBA00007543"/>
    </source>
</evidence>
<evidence type="ECO:0000256" key="1">
    <source>
        <dbReference type="ARBA" id="ARBA00004651"/>
    </source>
</evidence>
<evidence type="ECO:0000256" key="4">
    <source>
        <dbReference type="ARBA" id="ARBA00022475"/>
    </source>
</evidence>